<dbReference type="EMBL" id="PFEE01000072">
    <property type="protein sequence ID" value="PJE63408.1"/>
    <property type="molecule type" value="Genomic_DNA"/>
</dbReference>
<dbReference type="InterPro" id="IPR036938">
    <property type="entry name" value="PAP2/HPO_sf"/>
</dbReference>
<keyword evidence="6 7" id="KW-0472">Membrane</keyword>
<dbReference type="InterPro" id="IPR000326">
    <property type="entry name" value="PAP2/HPO"/>
</dbReference>
<dbReference type="GO" id="GO:0005886">
    <property type="term" value="C:plasma membrane"/>
    <property type="evidence" value="ECO:0007669"/>
    <property type="project" value="UniProtKB-SubCell"/>
</dbReference>
<comment type="subcellular location">
    <subcellularLocation>
        <location evidence="1">Cell membrane</location>
        <topology evidence="1">Multi-pass membrane protein</topology>
    </subcellularLocation>
</comment>
<keyword evidence="3 7" id="KW-0812">Transmembrane</keyword>
<keyword evidence="4" id="KW-0378">Hydrolase</keyword>
<organism evidence="9 10">
    <name type="scientific">Candidatus Roizmanbacteria bacterium CG10_big_fil_rev_8_21_14_0_10_45_7</name>
    <dbReference type="NCBI Taxonomy" id="1974854"/>
    <lineage>
        <taxon>Bacteria</taxon>
        <taxon>Candidatus Roizmaniibacteriota</taxon>
    </lineage>
</organism>
<evidence type="ECO:0000256" key="1">
    <source>
        <dbReference type="ARBA" id="ARBA00004651"/>
    </source>
</evidence>
<dbReference type="Pfam" id="PF01569">
    <property type="entry name" value="PAP2"/>
    <property type="match status" value="1"/>
</dbReference>
<feature type="transmembrane region" description="Helical" evidence="7">
    <location>
        <begin position="34"/>
        <end position="53"/>
    </location>
</feature>
<sequence>MIPLMKFFSLRGLSVAVWIVFGLVLLAVENNKKIVILHTVLAAGITGLLTHAIKVLTEIPRPYDGYLCPADFTFPSMHASLAFSIAVIYAHHHPRLAWLAYAMALLISYSRIFLRCHYGIDVVIGGLLGFIVASLIVKIYRPDRLV</sequence>
<gene>
    <name evidence="9" type="ORF">COU89_03480</name>
</gene>
<protein>
    <recommendedName>
        <fullName evidence="8">Phosphatidic acid phosphatase type 2/haloperoxidase domain-containing protein</fullName>
    </recommendedName>
</protein>
<accession>A0A2M8KTZ9</accession>
<dbReference type="AlphaFoldDB" id="A0A2M8KTZ9"/>
<evidence type="ECO:0000256" key="5">
    <source>
        <dbReference type="ARBA" id="ARBA00022989"/>
    </source>
</evidence>
<reference evidence="10" key="1">
    <citation type="submission" date="2017-09" db="EMBL/GenBank/DDBJ databases">
        <title>Depth-based differentiation of microbial function through sediment-hosted aquifers and enrichment of novel symbionts in the deep terrestrial subsurface.</title>
        <authorList>
            <person name="Probst A.J."/>
            <person name="Ladd B."/>
            <person name="Jarett J.K."/>
            <person name="Geller-Mcgrath D.E."/>
            <person name="Sieber C.M.K."/>
            <person name="Emerson J.B."/>
            <person name="Anantharaman K."/>
            <person name="Thomas B.C."/>
            <person name="Malmstrom R."/>
            <person name="Stieglmeier M."/>
            <person name="Klingl A."/>
            <person name="Woyke T."/>
            <person name="Ryan C.M."/>
            <person name="Banfield J.F."/>
        </authorList>
    </citation>
    <scope>NUCLEOTIDE SEQUENCE [LARGE SCALE GENOMIC DNA]</scope>
</reference>
<dbReference type="PANTHER" id="PTHR14969">
    <property type="entry name" value="SPHINGOSINE-1-PHOSPHATE PHOSPHOHYDROLASE"/>
    <property type="match status" value="1"/>
</dbReference>
<comment type="caution">
    <text evidence="9">The sequence shown here is derived from an EMBL/GenBank/DDBJ whole genome shotgun (WGS) entry which is preliminary data.</text>
</comment>
<dbReference type="SMART" id="SM00014">
    <property type="entry name" value="acidPPc"/>
    <property type="match status" value="1"/>
</dbReference>
<evidence type="ECO:0000259" key="8">
    <source>
        <dbReference type="SMART" id="SM00014"/>
    </source>
</evidence>
<feature type="domain" description="Phosphatidic acid phosphatase type 2/haloperoxidase" evidence="8">
    <location>
        <begin position="35"/>
        <end position="137"/>
    </location>
</feature>
<name>A0A2M8KTZ9_9BACT</name>
<evidence type="ECO:0000256" key="7">
    <source>
        <dbReference type="SAM" id="Phobius"/>
    </source>
</evidence>
<dbReference type="Proteomes" id="UP000231569">
    <property type="component" value="Unassembled WGS sequence"/>
</dbReference>
<feature type="transmembrane region" description="Helical" evidence="7">
    <location>
        <begin position="121"/>
        <end position="140"/>
    </location>
</feature>
<keyword evidence="2" id="KW-1003">Cell membrane</keyword>
<evidence type="ECO:0000256" key="2">
    <source>
        <dbReference type="ARBA" id="ARBA00022475"/>
    </source>
</evidence>
<dbReference type="Gene3D" id="1.20.144.10">
    <property type="entry name" value="Phosphatidic acid phosphatase type 2/haloperoxidase"/>
    <property type="match status" value="1"/>
</dbReference>
<evidence type="ECO:0000313" key="9">
    <source>
        <dbReference type="EMBL" id="PJE63408.1"/>
    </source>
</evidence>
<evidence type="ECO:0000256" key="4">
    <source>
        <dbReference type="ARBA" id="ARBA00022801"/>
    </source>
</evidence>
<evidence type="ECO:0000256" key="3">
    <source>
        <dbReference type="ARBA" id="ARBA00022692"/>
    </source>
</evidence>
<proteinExistence type="predicted"/>
<evidence type="ECO:0000256" key="6">
    <source>
        <dbReference type="ARBA" id="ARBA00023136"/>
    </source>
</evidence>
<evidence type="ECO:0000313" key="10">
    <source>
        <dbReference type="Proteomes" id="UP000231569"/>
    </source>
</evidence>
<feature type="transmembrane region" description="Helical" evidence="7">
    <location>
        <begin position="7"/>
        <end position="28"/>
    </location>
</feature>
<dbReference type="PANTHER" id="PTHR14969:SF62">
    <property type="entry name" value="DECAPRENYLPHOSPHORYL-5-PHOSPHORIBOSE PHOSPHATASE RV3807C-RELATED"/>
    <property type="match status" value="1"/>
</dbReference>
<dbReference type="SUPFAM" id="SSF48317">
    <property type="entry name" value="Acid phosphatase/Vanadium-dependent haloperoxidase"/>
    <property type="match status" value="1"/>
</dbReference>
<keyword evidence="5 7" id="KW-1133">Transmembrane helix</keyword>
<dbReference type="GO" id="GO:0016787">
    <property type="term" value="F:hydrolase activity"/>
    <property type="evidence" value="ECO:0007669"/>
    <property type="project" value="UniProtKB-KW"/>
</dbReference>
<feature type="transmembrane region" description="Helical" evidence="7">
    <location>
        <begin position="96"/>
        <end position="114"/>
    </location>
</feature>